<reference evidence="1" key="1">
    <citation type="submission" date="2014-09" db="EMBL/GenBank/DDBJ databases">
        <authorList>
            <person name="Magalhaes I.L.F."/>
            <person name="Oliveira U."/>
            <person name="Santos F.R."/>
            <person name="Vidigal T.H.D.A."/>
            <person name="Brescovit A.D."/>
            <person name="Santos A.J."/>
        </authorList>
    </citation>
    <scope>NUCLEOTIDE SEQUENCE</scope>
    <source>
        <tissue evidence="1">Shoot tissue taken approximately 20 cm above the soil surface</tissue>
    </source>
</reference>
<sequence length="45" mass="4941">MPPGRRGRNDKRASSIDALPDGVLEHILGFVSSEEAVRTYVLARC</sequence>
<dbReference type="AlphaFoldDB" id="A0A0A8YY73"/>
<evidence type="ECO:0008006" key="2">
    <source>
        <dbReference type="Google" id="ProtNLM"/>
    </source>
</evidence>
<proteinExistence type="predicted"/>
<accession>A0A0A8YY73</accession>
<organism evidence="1">
    <name type="scientific">Arundo donax</name>
    <name type="common">Giant reed</name>
    <name type="synonym">Donax arundinaceus</name>
    <dbReference type="NCBI Taxonomy" id="35708"/>
    <lineage>
        <taxon>Eukaryota</taxon>
        <taxon>Viridiplantae</taxon>
        <taxon>Streptophyta</taxon>
        <taxon>Embryophyta</taxon>
        <taxon>Tracheophyta</taxon>
        <taxon>Spermatophyta</taxon>
        <taxon>Magnoliopsida</taxon>
        <taxon>Liliopsida</taxon>
        <taxon>Poales</taxon>
        <taxon>Poaceae</taxon>
        <taxon>PACMAD clade</taxon>
        <taxon>Arundinoideae</taxon>
        <taxon>Arundineae</taxon>
        <taxon>Arundo</taxon>
    </lineage>
</organism>
<name>A0A0A8YY73_ARUDO</name>
<evidence type="ECO:0000313" key="1">
    <source>
        <dbReference type="EMBL" id="JAD32079.1"/>
    </source>
</evidence>
<reference evidence="1" key="2">
    <citation type="journal article" date="2015" name="Data Brief">
        <title>Shoot transcriptome of the giant reed, Arundo donax.</title>
        <authorList>
            <person name="Barrero R.A."/>
            <person name="Guerrero F.D."/>
            <person name="Moolhuijzen P."/>
            <person name="Goolsby J.A."/>
            <person name="Tidwell J."/>
            <person name="Bellgard S.E."/>
            <person name="Bellgard M.I."/>
        </authorList>
    </citation>
    <scope>NUCLEOTIDE SEQUENCE</scope>
    <source>
        <tissue evidence="1">Shoot tissue taken approximately 20 cm above the soil surface</tissue>
    </source>
</reference>
<protein>
    <recommendedName>
        <fullName evidence="2">F-box domain-containing protein</fullName>
    </recommendedName>
</protein>
<dbReference type="EMBL" id="GBRH01265816">
    <property type="protein sequence ID" value="JAD32079.1"/>
    <property type="molecule type" value="Transcribed_RNA"/>
</dbReference>